<evidence type="ECO:0000256" key="4">
    <source>
        <dbReference type="ARBA" id="ARBA00023002"/>
    </source>
</evidence>
<keyword evidence="4 7" id="KW-0560">Oxidoreductase</keyword>
<dbReference type="EMBL" id="JBGMEL010000006">
    <property type="protein sequence ID" value="MFA0790456.1"/>
    <property type="molecule type" value="Genomic_DNA"/>
</dbReference>
<protein>
    <submittedName>
        <fullName evidence="7">Cupin domain-containing protein</fullName>
        <ecNumber evidence="7">1.14.11.47</ecNumber>
    </submittedName>
</protein>
<dbReference type="PANTHER" id="PTHR13096">
    <property type="entry name" value="MINA53 MYC INDUCED NUCLEAR ANTIGEN"/>
    <property type="match status" value="1"/>
</dbReference>
<dbReference type="PROSITE" id="PS51184">
    <property type="entry name" value="JMJC"/>
    <property type="match status" value="1"/>
</dbReference>
<dbReference type="InterPro" id="IPR039994">
    <property type="entry name" value="NO66-like"/>
</dbReference>
<dbReference type="RefSeq" id="WP_371843204.1">
    <property type="nucleotide sequence ID" value="NZ_JBGMEL010000006.1"/>
</dbReference>
<keyword evidence="5" id="KW-0408">Iron</keyword>
<organism evidence="7 8">
    <name type="scientific">Microbulbifer echini</name>
    <dbReference type="NCBI Taxonomy" id="1529067"/>
    <lineage>
        <taxon>Bacteria</taxon>
        <taxon>Pseudomonadati</taxon>
        <taxon>Pseudomonadota</taxon>
        <taxon>Gammaproteobacteria</taxon>
        <taxon>Cellvibrionales</taxon>
        <taxon>Microbulbiferaceae</taxon>
        <taxon>Microbulbifer</taxon>
    </lineage>
</organism>
<dbReference type="Pfam" id="PF20514">
    <property type="entry name" value="WHD_ROXA"/>
    <property type="match status" value="1"/>
</dbReference>
<dbReference type="SUPFAM" id="SSF51197">
    <property type="entry name" value="Clavaminate synthase-like"/>
    <property type="match status" value="1"/>
</dbReference>
<evidence type="ECO:0000259" key="6">
    <source>
        <dbReference type="PROSITE" id="PS51184"/>
    </source>
</evidence>
<dbReference type="EC" id="1.14.11.47" evidence="7"/>
<comment type="caution">
    <text evidence="7">The sequence shown here is derived from an EMBL/GenBank/DDBJ whole genome shotgun (WGS) entry which is preliminary data.</text>
</comment>
<dbReference type="GO" id="GO:0016491">
    <property type="term" value="F:oxidoreductase activity"/>
    <property type="evidence" value="ECO:0007669"/>
    <property type="project" value="UniProtKB-KW"/>
</dbReference>
<gene>
    <name evidence="7" type="ORF">ACCI51_07840</name>
</gene>
<dbReference type="SMART" id="SM00558">
    <property type="entry name" value="JmjC"/>
    <property type="match status" value="1"/>
</dbReference>
<keyword evidence="3" id="KW-0223">Dioxygenase</keyword>
<evidence type="ECO:0000256" key="2">
    <source>
        <dbReference type="ARBA" id="ARBA00022723"/>
    </source>
</evidence>
<evidence type="ECO:0000313" key="7">
    <source>
        <dbReference type="EMBL" id="MFA0790456.1"/>
    </source>
</evidence>
<accession>A0ABV4NN66</accession>
<dbReference type="InterPro" id="IPR046799">
    <property type="entry name" value="ROXA-like_wH"/>
</dbReference>
<sequence>MASPLTHLGDMPIEVFMRDYWQQKPVLIRNAFPNFEAPISGEELAGMALEEAVESRLVLENGESGPWELRTGPFTEEDFLSLPQTHWTLLVQAVDQWLSEIAELKEYFRFIPDWRLDDVMISYAADKGSVGPHYDHYDVFLLQAEGKRHWQQGPKVDESSPRVEGTPLNILKAFDAENSWVLEPGDMLYLPPQYSHWGIAEGACTTISIGFRAPSAAVILEDLAAEVAMGLPDSLRYTDAGSEPAKCPGEVDPASVARLQQQLGAWLKQPEKIAQWFGAVMTEVKYPDTVALDADDAVDWRDQLPQGVQLILNPASRAAFCREPATLFVDGEAFPAPLNFAERFVNIHKISWSDIETFPQIAGSDGLVDQLVSQGTLIYPPEDF</sequence>
<dbReference type="InterPro" id="IPR003347">
    <property type="entry name" value="JmjC_dom"/>
</dbReference>
<reference evidence="7 8" key="1">
    <citation type="submission" date="2024-08" db="EMBL/GenBank/DDBJ databases">
        <authorList>
            <person name="Ishaq N."/>
        </authorList>
    </citation>
    <scope>NUCLEOTIDE SEQUENCE [LARGE SCALE GENOMIC DNA]</scope>
    <source>
        <strain evidence="7 8">JCM 30400</strain>
    </source>
</reference>
<comment type="cofactor">
    <cofactor evidence="1">
        <name>Fe(2+)</name>
        <dbReference type="ChEBI" id="CHEBI:29033"/>
    </cofactor>
</comment>
<dbReference type="Pfam" id="PF08007">
    <property type="entry name" value="JmjC_2"/>
    <property type="match status" value="1"/>
</dbReference>
<keyword evidence="8" id="KW-1185">Reference proteome</keyword>
<dbReference type="Proteomes" id="UP001569414">
    <property type="component" value="Unassembled WGS sequence"/>
</dbReference>
<dbReference type="Gene3D" id="2.60.120.650">
    <property type="entry name" value="Cupin"/>
    <property type="match status" value="1"/>
</dbReference>
<evidence type="ECO:0000256" key="3">
    <source>
        <dbReference type="ARBA" id="ARBA00022964"/>
    </source>
</evidence>
<dbReference type="Gene3D" id="3.40.366.30">
    <property type="entry name" value="50S ribosomal protein L16 arginine hydroxylase, Chain A, Domain 2"/>
    <property type="match status" value="1"/>
</dbReference>
<evidence type="ECO:0000313" key="8">
    <source>
        <dbReference type="Proteomes" id="UP001569414"/>
    </source>
</evidence>
<dbReference type="PANTHER" id="PTHR13096:SF8">
    <property type="entry name" value="RIBOSOMAL OXYGENASE 1"/>
    <property type="match status" value="1"/>
</dbReference>
<evidence type="ECO:0000256" key="5">
    <source>
        <dbReference type="ARBA" id="ARBA00023004"/>
    </source>
</evidence>
<feature type="domain" description="JmjC" evidence="6">
    <location>
        <begin position="100"/>
        <end position="228"/>
    </location>
</feature>
<name>A0ABV4NN66_9GAMM</name>
<keyword evidence="2" id="KW-0479">Metal-binding</keyword>
<proteinExistence type="predicted"/>
<evidence type="ECO:0000256" key="1">
    <source>
        <dbReference type="ARBA" id="ARBA00001954"/>
    </source>
</evidence>